<dbReference type="Proteomes" id="UP000803884">
    <property type="component" value="Unassembled WGS sequence"/>
</dbReference>
<evidence type="ECO:0000313" key="7">
    <source>
        <dbReference type="EMBL" id="KAL1582940.1"/>
    </source>
</evidence>
<feature type="compositionally biased region" description="Pro residues" evidence="5">
    <location>
        <begin position="24"/>
        <end position="34"/>
    </location>
</feature>
<evidence type="ECO:0000259" key="6">
    <source>
        <dbReference type="PROSITE" id="PS50865"/>
    </source>
</evidence>
<reference evidence="7 8" key="1">
    <citation type="journal article" date="2020" name="Microbiol. Resour. Announc.">
        <title>Draft Genome Sequence of a Cladosporium Species Isolated from the Mesophotic Ascidian Didemnum maculosum.</title>
        <authorList>
            <person name="Gioti A."/>
            <person name="Siaperas R."/>
            <person name="Nikolaivits E."/>
            <person name="Le Goff G."/>
            <person name="Ouazzani J."/>
            <person name="Kotoulas G."/>
            <person name="Topakas E."/>
        </authorList>
    </citation>
    <scope>NUCLEOTIDE SEQUENCE [LARGE SCALE GENOMIC DNA]</scope>
    <source>
        <strain evidence="7 8">TM138-S3</strain>
    </source>
</reference>
<organism evidence="7 8">
    <name type="scientific">Cladosporium halotolerans</name>
    <dbReference type="NCBI Taxonomy" id="1052096"/>
    <lineage>
        <taxon>Eukaryota</taxon>
        <taxon>Fungi</taxon>
        <taxon>Dikarya</taxon>
        <taxon>Ascomycota</taxon>
        <taxon>Pezizomycotina</taxon>
        <taxon>Dothideomycetes</taxon>
        <taxon>Dothideomycetidae</taxon>
        <taxon>Cladosporiales</taxon>
        <taxon>Cladosporiaceae</taxon>
        <taxon>Cladosporium</taxon>
    </lineage>
</organism>
<feature type="region of interest" description="Disordered" evidence="5">
    <location>
        <begin position="79"/>
        <end position="100"/>
    </location>
</feature>
<dbReference type="EMBL" id="JAAQHG020000041">
    <property type="protein sequence ID" value="KAL1582940.1"/>
    <property type="molecule type" value="Genomic_DNA"/>
</dbReference>
<evidence type="ECO:0000256" key="2">
    <source>
        <dbReference type="ARBA" id="ARBA00022771"/>
    </source>
</evidence>
<evidence type="ECO:0000256" key="1">
    <source>
        <dbReference type="ARBA" id="ARBA00022723"/>
    </source>
</evidence>
<keyword evidence="2 4" id="KW-0863">Zinc-finger</keyword>
<name>A0AB34KHY7_9PEZI</name>
<dbReference type="RefSeq" id="XP_069226047.1">
    <property type="nucleotide sequence ID" value="XM_069376787.1"/>
</dbReference>
<keyword evidence="3" id="KW-0862">Zinc</keyword>
<feature type="region of interest" description="Disordered" evidence="5">
    <location>
        <begin position="1"/>
        <end position="37"/>
    </location>
</feature>
<feature type="compositionally biased region" description="Basic and acidic residues" evidence="5">
    <location>
        <begin position="1"/>
        <end position="10"/>
    </location>
</feature>
<proteinExistence type="predicted"/>
<evidence type="ECO:0000256" key="3">
    <source>
        <dbReference type="ARBA" id="ARBA00022833"/>
    </source>
</evidence>
<dbReference type="PROSITE" id="PS50865">
    <property type="entry name" value="ZF_MYND_2"/>
    <property type="match status" value="1"/>
</dbReference>
<dbReference type="Gene3D" id="6.10.140.2220">
    <property type="match status" value="1"/>
</dbReference>
<feature type="domain" description="MYND-type" evidence="6">
    <location>
        <begin position="101"/>
        <end position="138"/>
    </location>
</feature>
<keyword evidence="1" id="KW-0479">Metal-binding</keyword>
<accession>A0AB34KHY7</accession>
<dbReference type="InterPro" id="IPR002893">
    <property type="entry name" value="Znf_MYND"/>
</dbReference>
<sequence>MSTNEPDPKKPPTNKPSKPNHNPSNPPTSPPPDVRLPFNVQIGQVTTVGALLANPAPPFQAQRTIHNPKPSELHASLRASLEALDEQGDQEPNNGFPPGTCAGCGKAEGLRVCGGCGGRKYCGRECQRRDWRGHKGSCCGKVGGEGGKLV</sequence>
<dbReference type="Pfam" id="PF01753">
    <property type="entry name" value="zf-MYND"/>
    <property type="match status" value="1"/>
</dbReference>
<evidence type="ECO:0000313" key="8">
    <source>
        <dbReference type="Proteomes" id="UP000803884"/>
    </source>
</evidence>
<dbReference type="AlphaFoldDB" id="A0AB34KHY7"/>
<keyword evidence="8" id="KW-1185">Reference proteome</keyword>
<dbReference type="GO" id="GO:0008270">
    <property type="term" value="F:zinc ion binding"/>
    <property type="evidence" value="ECO:0007669"/>
    <property type="project" value="UniProtKB-KW"/>
</dbReference>
<comment type="caution">
    <text evidence="7">The sequence shown here is derived from an EMBL/GenBank/DDBJ whole genome shotgun (WGS) entry which is preliminary data.</text>
</comment>
<dbReference type="SUPFAM" id="SSF144232">
    <property type="entry name" value="HIT/MYND zinc finger-like"/>
    <property type="match status" value="1"/>
</dbReference>
<protein>
    <recommendedName>
        <fullName evidence="6">MYND-type domain-containing protein</fullName>
    </recommendedName>
</protein>
<evidence type="ECO:0000256" key="5">
    <source>
        <dbReference type="SAM" id="MobiDB-lite"/>
    </source>
</evidence>
<gene>
    <name evidence="7" type="ORF">WHR41_08183</name>
</gene>
<evidence type="ECO:0000256" key="4">
    <source>
        <dbReference type="PROSITE-ProRule" id="PRU00134"/>
    </source>
</evidence>
<dbReference type="GeneID" id="96009625"/>